<dbReference type="SMART" id="SM00342">
    <property type="entry name" value="HTH_ARAC"/>
    <property type="match status" value="1"/>
</dbReference>
<dbReference type="InterPro" id="IPR018060">
    <property type="entry name" value="HTH_AraC"/>
</dbReference>
<dbReference type="Pfam" id="PF12852">
    <property type="entry name" value="Cupin_6"/>
    <property type="match status" value="1"/>
</dbReference>
<keyword evidence="2" id="KW-0238">DNA-binding</keyword>
<dbReference type="PROSITE" id="PS01124">
    <property type="entry name" value="HTH_ARAC_FAMILY_2"/>
    <property type="match status" value="1"/>
</dbReference>
<dbReference type="Pfam" id="PF12833">
    <property type="entry name" value="HTH_18"/>
    <property type="match status" value="1"/>
</dbReference>
<evidence type="ECO:0000256" key="3">
    <source>
        <dbReference type="ARBA" id="ARBA00023163"/>
    </source>
</evidence>
<name>A0A975NW38_9BRAD</name>
<evidence type="ECO:0000256" key="2">
    <source>
        <dbReference type="ARBA" id="ARBA00023125"/>
    </source>
</evidence>
<dbReference type="InterPro" id="IPR050204">
    <property type="entry name" value="AraC_XylS_family_regulators"/>
</dbReference>
<protein>
    <submittedName>
        <fullName evidence="5">AraC family transcriptional regulator</fullName>
    </submittedName>
</protein>
<proteinExistence type="predicted"/>
<evidence type="ECO:0000256" key="1">
    <source>
        <dbReference type="ARBA" id="ARBA00023015"/>
    </source>
</evidence>
<keyword evidence="1" id="KW-0805">Transcription regulation</keyword>
<dbReference type="PRINTS" id="PR00032">
    <property type="entry name" value="HTHARAC"/>
</dbReference>
<dbReference type="Proteomes" id="UP000676951">
    <property type="component" value="Chromosome"/>
</dbReference>
<accession>A0A975NW38</accession>
<feature type="domain" description="HTH araC/xylS-type" evidence="4">
    <location>
        <begin position="250"/>
        <end position="348"/>
    </location>
</feature>
<dbReference type="InterPro" id="IPR009057">
    <property type="entry name" value="Homeodomain-like_sf"/>
</dbReference>
<evidence type="ECO:0000313" key="6">
    <source>
        <dbReference type="Proteomes" id="UP000676951"/>
    </source>
</evidence>
<reference evidence="5 6" key="1">
    <citation type="submission" date="2021-06" db="EMBL/GenBank/DDBJ databases">
        <title>Bradyrhizobium sp. S2-11-4 Genome sequencing.</title>
        <authorList>
            <person name="Jin L."/>
        </authorList>
    </citation>
    <scope>NUCLEOTIDE SEQUENCE [LARGE SCALE GENOMIC DNA]</scope>
    <source>
        <strain evidence="5 6">S2-11-4</strain>
    </source>
</reference>
<dbReference type="GO" id="GO:0043565">
    <property type="term" value="F:sequence-specific DNA binding"/>
    <property type="evidence" value="ECO:0007669"/>
    <property type="project" value="InterPro"/>
</dbReference>
<dbReference type="EMBL" id="CP076136">
    <property type="protein sequence ID" value="QWG22055.1"/>
    <property type="molecule type" value="Genomic_DNA"/>
</dbReference>
<gene>
    <name evidence="5" type="ORF">KMZ93_18985</name>
</gene>
<keyword evidence="3" id="KW-0804">Transcription</keyword>
<organism evidence="5 6">
    <name type="scientific">Bradyrhizobium sediminis</name>
    <dbReference type="NCBI Taxonomy" id="2840469"/>
    <lineage>
        <taxon>Bacteria</taxon>
        <taxon>Pseudomonadati</taxon>
        <taxon>Pseudomonadota</taxon>
        <taxon>Alphaproteobacteria</taxon>
        <taxon>Hyphomicrobiales</taxon>
        <taxon>Nitrobacteraceae</taxon>
        <taxon>Bradyrhizobium</taxon>
    </lineage>
</organism>
<dbReference type="InterPro" id="IPR032783">
    <property type="entry name" value="AraC_lig"/>
</dbReference>
<dbReference type="PROSITE" id="PS00041">
    <property type="entry name" value="HTH_ARAC_FAMILY_1"/>
    <property type="match status" value="1"/>
</dbReference>
<dbReference type="RefSeq" id="WP_215602824.1">
    <property type="nucleotide sequence ID" value="NZ_CP076136.1"/>
</dbReference>
<dbReference type="AlphaFoldDB" id="A0A975NW38"/>
<dbReference type="PANTHER" id="PTHR46796:SF7">
    <property type="entry name" value="ARAC FAMILY TRANSCRIPTIONAL REGULATOR"/>
    <property type="match status" value="1"/>
</dbReference>
<evidence type="ECO:0000313" key="5">
    <source>
        <dbReference type="EMBL" id="QWG22055.1"/>
    </source>
</evidence>
<dbReference type="InterPro" id="IPR020449">
    <property type="entry name" value="Tscrpt_reg_AraC-type_HTH"/>
</dbReference>
<sequence length="359" mass="39414">MSANIGCINVGLDHFHCRYDHSALSSETMLSPVTSPFEDALAALRISGSVLLHECYRPPWAIEVPDERQLQKLLGAKSDVRVLPFHLVRHGSFVLHHDGLEPIDVETNDVVICTGGKRHRMAFGAKSEAVSLADILSGEADRREVASVARDKRTTELICGVFLLRSVPLNPMLAALPPVLKLRTAGDDASPLLMRVAESLGEELALGHRSSFTALRLLEVFCAAAISQHRRAEGQHLPGWFKALDDPKIGSAMARIHQNPGAPWTVALLAEAVAMSPSRFAARFRETTRQSAMAYVTRWRMSVACRLLRETELALPEIAAEIGYQDTAAFSRAFKALVGQSPSPWRQQTRLRSNTFPAA</sequence>
<dbReference type="InterPro" id="IPR018062">
    <property type="entry name" value="HTH_AraC-typ_CS"/>
</dbReference>
<dbReference type="GO" id="GO:0003700">
    <property type="term" value="F:DNA-binding transcription factor activity"/>
    <property type="evidence" value="ECO:0007669"/>
    <property type="project" value="InterPro"/>
</dbReference>
<keyword evidence="6" id="KW-1185">Reference proteome</keyword>
<evidence type="ECO:0000259" key="4">
    <source>
        <dbReference type="PROSITE" id="PS01124"/>
    </source>
</evidence>
<dbReference type="SUPFAM" id="SSF46689">
    <property type="entry name" value="Homeodomain-like"/>
    <property type="match status" value="2"/>
</dbReference>
<dbReference type="PANTHER" id="PTHR46796">
    <property type="entry name" value="HTH-TYPE TRANSCRIPTIONAL ACTIVATOR RHAS-RELATED"/>
    <property type="match status" value="1"/>
</dbReference>
<dbReference type="Gene3D" id="1.10.10.60">
    <property type="entry name" value="Homeodomain-like"/>
    <property type="match status" value="2"/>
</dbReference>